<reference evidence="2 3" key="1">
    <citation type="submission" date="2023-01" db="EMBL/GenBank/DDBJ databases">
        <authorList>
            <person name="Kreplak J."/>
        </authorList>
    </citation>
    <scope>NUCLEOTIDE SEQUENCE [LARGE SCALE GENOMIC DNA]</scope>
</reference>
<organism evidence="2 3">
    <name type="scientific">Vicia faba</name>
    <name type="common">Broad bean</name>
    <name type="synonym">Faba vulgaris</name>
    <dbReference type="NCBI Taxonomy" id="3906"/>
    <lineage>
        <taxon>Eukaryota</taxon>
        <taxon>Viridiplantae</taxon>
        <taxon>Streptophyta</taxon>
        <taxon>Embryophyta</taxon>
        <taxon>Tracheophyta</taxon>
        <taxon>Spermatophyta</taxon>
        <taxon>Magnoliopsida</taxon>
        <taxon>eudicotyledons</taxon>
        <taxon>Gunneridae</taxon>
        <taxon>Pentapetalae</taxon>
        <taxon>rosids</taxon>
        <taxon>fabids</taxon>
        <taxon>Fabales</taxon>
        <taxon>Fabaceae</taxon>
        <taxon>Papilionoideae</taxon>
        <taxon>50 kb inversion clade</taxon>
        <taxon>NPAAA clade</taxon>
        <taxon>Hologalegina</taxon>
        <taxon>IRL clade</taxon>
        <taxon>Fabeae</taxon>
        <taxon>Vicia</taxon>
    </lineage>
</organism>
<feature type="domain" description="Reverse transcriptase Ty1/copia-type" evidence="1">
    <location>
        <begin position="1"/>
        <end position="144"/>
    </location>
</feature>
<sequence length="177" mass="19898">MKMPQGVQSSKSCQVCKLVKSLYGLKQASRQWFEKLTIFLQAQGFTHAHADHTLFTKSDASSFTSILVYVDDIILDGTSLTMFADLKRALDRIFHIKDLGQLKFFLGLEVTRSHKGITLFQRKYCLELLQDVGLTGCKPVSTPSDASTRLHQDGGSVFSDIISYRRLVGRLLYLTTT</sequence>
<evidence type="ECO:0000313" key="2">
    <source>
        <dbReference type="EMBL" id="CAI8618372.1"/>
    </source>
</evidence>
<proteinExistence type="predicted"/>
<dbReference type="SUPFAM" id="SSF56672">
    <property type="entry name" value="DNA/RNA polymerases"/>
    <property type="match status" value="1"/>
</dbReference>
<evidence type="ECO:0000313" key="3">
    <source>
        <dbReference type="Proteomes" id="UP001157006"/>
    </source>
</evidence>
<evidence type="ECO:0000259" key="1">
    <source>
        <dbReference type="Pfam" id="PF07727"/>
    </source>
</evidence>
<dbReference type="EMBL" id="OX451741">
    <property type="protein sequence ID" value="CAI8618372.1"/>
    <property type="molecule type" value="Genomic_DNA"/>
</dbReference>
<dbReference type="InterPro" id="IPR013103">
    <property type="entry name" value="RVT_2"/>
</dbReference>
<dbReference type="Proteomes" id="UP001157006">
    <property type="component" value="Chromosome 6"/>
</dbReference>
<dbReference type="InterPro" id="IPR043502">
    <property type="entry name" value="DNA/RNA_pol_sf"/>
</dbReference>
<accession>A0AAV1BA59</accession>
<dbReference type="Pfam" id="PF07727">
    <property type="entry name" value="RVT_2"/>
    <property type="match status" value="1"/>
</dbReference>
<gene>
    <name evidence="2" type="ORF">VFH_VI119720</name>
</gene>
<dbReference type="AlphaFoldDB" id="A0AAV1BA59"/>
<keyword evidence="3" id="KW-1185">Reference proteome</keyword>
<name>A0AAV1BA59_VICFA</name>
<protein>
    <recommendedName>
        <fullName evidence="1">Reverse transcriptase Ty1/copia-type domain-containing protein</fullName>
    </recommendedName>
</protein>